<keyword evidence="3 9" id="KW-0732">Signal</keyword>
<evidence type="ECO:0000256" key="2">
    <source>
        <dbReference type="ARBA" id="ARBA00022630"/>
    </source>
</evidence>
<dbReference type="GeneID" id="20087765"/>
<dbReference type="PROSITE" id="PS51324">
    <property type="entry name" value="ERV_ALR"/>
    <property type="match status" value="1"/>
</dbReference>
<evidence type="ECO:0000259" key="10">
    <source>
        <dbReference type="PROSITE" id="PS51324"/>
    </source>
</evidence>
<keyword evidence="6" id="KW-1015">Disulfide bond</keyword>
<dbReference type="GO" id="GO:0005615">
    <property type="term" value="C:extracellular space"/>
    <property type="evidence" value="ECO:0007669"/>
    <property type="project" value="TreeGrafter"/>
</dbReference>
<feature type="domain" description="Thioredoxin" evidence="11">
    <location>
        <begin position="19"/>
        <end position="156"/>
    </location>
</feature>
<dbReference type="Pfam" id="PF00085">
    <property type="entry name" value="Thioredoxin"/>
    <property type="match status" value="1"/>
</dbReference>
<dbReference type="CDD" id="cd02961">
    <property type="entry name" value="PDI_a_family"/>
    <property type="match status" value="1"/>
</dbReference>
<dbReference type="PANTHER" id="PTHR22897">
    <property type="entry name" value="QUIESCIN Q6-RELATED SULFHYDRYL OXIDASE"/>
    <property type="match status" value="1"/>
</dbReference>
<dbReference type="eggNOG" id="KOG1731">
    <property type="taxonomic scope" value="Eukaryota"/>
</dbReference>
<protein>
    <recommendedName>
        <fullName evidence="8">Sulfhydryl oxidase</fullName>
        <ecNumber evidence="8">1.8.3.2</ecNumber>
    </recommendedName>
</protein>
<keyword evidence="2 8" id="KW-0285">Flavoprotein</keyword>
<dbReference type="PANTHER" id="PTHR22897:SF8">
    <property type="entry name" value="SULFHYDRYL OXIDASE"/>
    <property type="match status" value="1"/>
</dbReference>
<proteinExistence type="predicted"/>
<evidence type="ECO:0000256" key="4">
    <source>
        <dbReference type="ARBA" id="ARBA00022827"/>
    </source>
</evidence>
<evidence type="ECO:0000256" key="6">
    <source>
        <dbReference type="ARBA" id="ARBA00023157"/>
    </source>
</evidence>
<dbReference type="AlphaFoldDB" id="A0A024TPX1"/>
<organism evidence="12">
    <name type="scientific">Aphanomyces invadans</name>
    <dbReference type="NCBI Taxonomy" id="157072"/>
    <lineage>
        <taxon>Eukaryota</taxon>
        <taxon>Sar</taxon>
        <taxon>Stramenopiles</taxon>
        <taxon>Oomycota</taxon>
        <taxon>Saprolegniomycetes</taxon>
        <taxon>Saprolegniales</taxon>
        <taxon>Verrucalvaceae</taxon>
        <taxon>Aphanomyces</taxon>
    </lineage>
</organism>
<evidence type="ECO:0000256" key="7">
    <source>
        <dbReference type="ARBA" id="ARBA00023180"/>
    </source>
</evidence>
<dbReference type="InterPro" id="IPR039798">
    <property type="entry name" value="Sulfhydryl_oxidase"/>
</dbReference>
<evidence type="ECO:0000256" key="1">
    <source>
        <dbReference type="ARBA" id="ARBA00001974"/>
    </source>
</evidence>
<keyword evidence="5 8" id="KW-0560">Oxidoreductase</keyword>
<dbReference type="Pfam" id="PF04777">
    <property type="entry name" value="Evr1_Alr"/>
    <property type="match status" value="1"/>
</dbReference>
<evidence type="ECO:0000256" key="8">
    <source>
        <dbReference type="RuleBase" id="RU371123"/>
    </source>
</evidence>
<dbReference type="GO" id="GO:0016971">
    <property type="term" value="F:flavin-dependent sulfhydryl oxidase activity"/>
    <property type="evidence" value="ECO:0007669"/>
    <property type="project" value="InterPro"/>
</dbReference>
<dbReference type="eggNOG" id="KOG0191">
    <property type="taxonomic scope" value="Eukaryota"/>
</dbReference>
<gene>
    <name evidence="12" type="ORF">H310_10715</name>
</gene>
<dbReference type="InterPro" id="IPR017905">
    <property type="entry name" value="ERV/ALR_sulphydryl_oxidase"/>
</dbReference>
<comment type="catalytic activity">
    <reaction evidence="8">
        <text>2 R'C(R)SH + O2 = R'C(R)S-S(R)CR' + H2O2</text>
        <dbReference type="Rhea" id="RHEA:17357"/>
        <dbReference type="ChEBI" id="CHEBI:15379"/>
        <dbReference type="ChEBI" id="CHEBI:16240"/>
        <dbReference type="ChEBI" id="CHEBI:16520"/>
        <dbReference type="ChEBI" id="CHEBI:17412"/>
        <dbReference type="EC" id="1.8.3.2"/>
    </reaction>
</comment>
<dbReference type="EMBL" id="KI913978">
    <property type="protein sequence ID" value="ETV96073.1"/>
    <property type="molecule type" value="Genomic_DNA"/>
</dbReference>
<keyword evidence="4 8" id="KW-0274">FAD</keyword>
<accession>A0A024TPX1</accession>
<evidence type="ECO:0000256" key="3">
    <source>
        <dbReference type="ARBA" id="ARBA00022729"/>
    </source>
</evidence>
<dbReference type="SUPFAM" id="SSF52833">
    <property type="entry name" value="Thioredoxin-like"/>
    <property type="match status" value="1"/>
</dbReference>
<comment type="cofactor">
    <cofactor evidence="1 8">
        <name>FAD</name>
        <dbReference type="ChEBI" id="CHEBI:57692"/>
    </cofactor>
</comment>
<dbReference type="RefSeq" id="XP_008875384.1">
    <property type="nucleotide sequence ID" value="XM_008877162.1"/>
</dbReference>
<dbReference type="OrthoDB" id="59470at2759"/>
<dbReference type="Gene3D" id="1.20.120.310">
    <property type="entry name" value="ERV/ALR sulfhydryl oxidase domain"/>
    <property type="match status" value="1"/>
</dbReference>
<dbReference type="VEuPathDB" id="FungiDB:H310_10715"/>
<keyword evidence="8" id="KW-0472">Membrane</keyword>
<keyword evidence="8" id="KW-1133">Transmembrane helix</keyword>
<dbReference type="InterPro" id="IPR013766">
    <property type="entry name" value="Thioredoxin_domain"/>
</dbReference>
<dbReference type="PROSITE" id="PS51352">
    <property type="entry name" value="THIOREDOXIN_2"/>
    <property type="match status" value="1"/>
</dbReference>
<dbReference type="SUPFAM" id="SSF69000">
    <property type="entry name" value="FAD-dependent thiol oxidase"/>
    <property type="match status" value="1"/>
</dbReference>
<dbReference type="InterPro" id="IPR036249">
    <property type="entry name" value="Thioredoxin-like_sf"/>
</dbReference>
<evidence type="ECO:0000256" key="9">
    <source>
        <dbReference type="SAM" id="SignalP"/>
    </source>
</evidence>
<keyword evidence="8" id="KW-0812">Transmembrane</keyword>
<feature type="domain" description="ERV/ALR sulfhydryl oxidase" evidence="10">
    <location>
        <begin position="301"/>
        <end position="402"/>
    </location>
</feature>
<sequence>MGMMMARGWRRLAPLLTVLAWMHAMPEAVGGGSDALFPDGHENVTFLTDANFYQHVTSDARWVVNFYSPMCSHCRQFAPAFVEVAAHYKAVVGGRIRVGAVNCLDNVLCRRFEIHGYPQIVFYNFGEVGETRRRRGGSGPSTIYATVQELLDAATEQPAPSSEAKDSDVADVAMSTHVRPYWTASSGPTTRESRLQDAASAIVYGLKHELFAASEGNLSPVELAALKQWLWLHQRTFPGPHHRAALKVLHDDVSSLDHLDMVTWHNLLHAWQDESVAAPAAAADETPVWMDLHGLFQTDGKSYKRCHSYTCGLWTVIHIAAHQTTALSPNDCVQVYQAIRGFVATFMTCDACREHFVAVNPLTLQTKSPVALQLWAYNMHSAVNARVHHPVFPSPSDCPRCATDTRAVLRFLDSMYAYPEPTALRASDSSWVVYVGVGAGVAGVGSVVAMVWWRQSSARPLPRFQKNRVA</sequence>
<evidence type="ECO:0000256" key="5">
    <source>
        <dbReference type="ARBA" id="ARBA00023002"/>
    </source>
</evidence>
<feature type="transmembrane region" description="Helical" evidence="8">
    <location>
        <begin position="431"/>
        <end position="453"/>
    </location>
</feature>
<dbReference type="GO" id="GO:0006457">
    <property type="term" value="P:protein folding"/>
    <property type="evidence" value="ECO:0007669"/>
    <property type="project" value="TreeGrafter"/>
</dbReference>
<dbReference type="GO" id="GO:0003756">
    <property type="term" value="F:protein disulfide isomerase activity"/>
    <property type="evidence" value="ECO:0007669"/>
    <property type="project" value="TreeGrafter"/>
</dbReference>
<dbReference type="Gene3D" id="3.40.30.10">
    <property type="entry name" value="Glutaredoxin"/>
    <property type="match status" value="1"/>
</dbReference>
<feature type="chain" id="PRO_5001534868" description="Sulfhydryl oxidase" evidence="9">
    <location>
        <begin position="31"/>
        <end position="470"/>
    </location>
</feature>
<evidence type="ECO:0000259" key="11">
    <source>
        <dbReference type="PROSITE" id="PS51352"/>
    </source>
</evidence>
<name>A0A024TPX1_9STRA</name>
<feature type="signal peptide" evidence="9">
    <location>
        <begin position="1"/>
        <end position="30"/>
    </location>
</feature>
<dbReference type="GO" id="GO:0000139">
    <property type="term" value="C:Golgi membrane"/>
    <property type="evidence" value="ECO:0007669"/>
    <property type="project" value="TreeGrafter"/>
</dbReference>
<dbReference type="InterPro" id="IPR036774">
    <property type="entry name" value="ERV/ALR_sulphydryl_oxid_sf"/>
</dbReference>
<keyword evidence="7" id="KW-0325">Glycoprotein</keyword>
<evidence type="ECO:0000313" key="12">
    <source>
        <dbReference type="EMBL" id="ETV96073.1"/>
    </source>
</evidence>
<dbReference type="EC" id="1.8.3.2" evidence="8"/>
<reference evidence="12" key="1">
    <citation type="submission" date="2013-12" db="EMBL/GenBank/DDBJ databases">
        <title>The Genome Sequence of Aphanomyces invadans NJM9701.</title>
        <authorList>
            <consortium name="The Broad Institute Genomics Platform"/>
            <person name="Russ C."/>
            <person name="Tyler B."/>
            <person name="van West P."/>
            <person name="Dieguez-Uribeondo J."/>
            <person name="Young S.K."/>
            <person name="Zeng Q."/>
            <person name="Gargeya S."/>
            <person name="Fitzgerald M."/>
            <person name="Abouelleil A."/>
            <person name="Alvarado L."/>
            <person name="Chapman S.B."/>
            <person name="Gainer-Dewar J."/>
            <person name="Goldberg J."/>
            <person name="Griggs A."/>
            <person name="Gujja S."/>
            <person name="Hansen M."/>
            <person name="Howarth C."/>
            <person name="Imamovic A."/>
            <person name="Ireland A."/>
            <person name="Larimer J."/>
            <person name="McCowan C."/>
            <person name="Murphy C."/>
            <person name="Pearson M."/>
            <person name="Poon T.W."/>
            <person name="Priest M."/>
            <person name="Roberts A."/>
            <person name="Saif S."/>
            <person name="Shea T."/>
            <person name="Sykes S."/>
            <person name="Wortman J."/>
            <person name="Nusbaum C."/>
            <person name="Birren B."/>
        </authorList>
    </citation>
    <scope>NUCLEOTIDE SEQUENCE [LARGE SCALE GENOMIC DNA]</scope>
    <source>
        <strain evidence="12">NJM9701</strain>
    </source>
</reference>